<dbReference type="PANTHER" id="PTHR46333:SF2">
    <property type="entry name" value="CYTOKINESIS PROTEIN 3"/>
    <property type="match status" value="1"/>
</dbReference>
<dbReference type="RefSeq" id="WP_317935324.1">
    <property type="nucleotide sequence ID" value="NZ_JAUBDH010000003.1"/>
</dbReference>
<dbReference type="SUPFAM" id="SSF54001">
    <property type="entry name" value="Cysteine proteinases"/>
    <property type="match status" value="1"/>
</dbReference>
<protein>
    <submittedName>
        <fullName evidence="3">Transglutaminase-like domain-containing protein</fullName>
    </submittedName>
</protein>
<dbReference type="InterPro" id="IPR052557">
    <property type="entry name" value="CAP/Cytokinesis_protein"/>
</dbReference>
<reference evidence="3 4" key="1">
    <citation type="submission" date="2023-06" db="EMBL/GenBank/DDBJ databases">
        <title>Sporosarcina sp. nov., isolated from Korean traditional fermented seafood 'Jeotgal'.</title>
        <authorList>
            <person name="Yang A.-I."/>
            <person name="Shin N.-R."/>
        </authorList>
    </citation>
    <scope>NUCLEOTIDE SEQUENCE [LARGE SCALE GENOMIC DNA]</scope>
    <source>
        <strain evidence="3 4">KCTC3840</strain>
    </source>
</reference>
<dbReference type="PROSITE" id="PS51257">
    <property type="entry name" value="PROKAR_LIPOPROTEIN"/>
    <property type="match status" value="1"/>
</dbReference>
<proteinExistence type="predicted"/>
<dbReference type="EMBL" id="JAUBDH010000003">
    <property type="protein sequence ID" value="MDW0109783.1"/>
    <property type="molecule type" value="Genomic_DNA"/>
</dbReference>
<gene>
    <name evidence="3" type="ORF">QT716_06900</name>
</gene>
<feature type="domain" description="Transglutaminase-like" evidence="2">
    <location>
        <begin position="472"/>
        <end position="532"/>
    </location>
</feature>
<dbReference type="Gene3D" id="3.10.620.30">
    <property type="match status" value="1"/>
</dbReference>
<accession>A0ABU4FYH9</accession>
<keyword evidence="1" id="KW-0732">Signal</keyword>
<feature type="chain" id="PRO_5045372027" evidence="1">
    <location>
        <begin position="28"/>
        <end position="568"/>
    </location>
</feature>
<evidence type="ECO:0000259" key="2">
    <source>
        <dbReference type="SMART" id="SM00460"/>
    </source>
</evidence>
<dbReference type="Pfam" id="PF01841">
    <property type="entry name" value="Transglut_core"/>
    <property type="match status" value="1"/>
</dbReference>
<feature type="signal peptide" evidence="1">
    <location>
        <begin position="1"/>
        <end position="27"/>
    </location>
</feature>
<evidence type="ECO:0000256" key="1">
    <source>
        <dbReference type="SAM" id="SignalP"/>
    </source>
</evidence>
<dbReference type="Proteomes" id="UP001280629">
    <property type="component" value="Unassembled WGS sequence"/>
</dbReference>
<dbReference type="SMART" id="SM00460">
    <property type="entry name" value="TGc"/>
    <property type="match status" value="1"/>
</dbReference>
<dbReference type="PANTHER" id="PTHR46333">
    <property type="entry name" value="CYTOKINESIS PROTEIN 3"/>
    <property type="match status" value="1"/>
</dbReference>
<evidence type="ECO:0000313" key="3">
    <source>
        <dbReference type="EMBL" id="MDW0109783.1"/>
    </source>
</evidence>
<organism evidence="3 4">
    <name type="scientific">Sporosarcina aquimarina</name>
    <dbReference type="NCBI Taxonomy" id="114975"/>
    <lineage>
        <taxon>Bacteria</taxon>
        <taxon>Bacillati</taxon>
        <taxon>Bacillota</taxon>
        <taxon>Bacilli</taxon>
        <taxon>Bacillales</taxon>
        <taxon>Caryophanaceae</taxon>
        <taxon>Sporosarcina</taxon>
    </lineage>
</organism>
<dbReference type="InterPro" id="IPR002931">
    <property type="entry name" value="Transglutaminase-like"/>
</dbReference>
<dbReference type="InterPro" id="IPR038765">
    <property type="entry name" value="Papain-like_cys_pep_sf"/>
</dbReference>
<name>A0ABU4FYH9_9BACL</name>
<evidence type="ECO:0000313" key="4">
    <source>
        <dbReference type="Proteomes" id="UP001280629"/>
    </source>
</evidence>
<sequence length="568" mass="63847">MSIKTVSPIFYVIFALLLLSACSPETAENEPASTESHQQVLALEAAVKLKNEQLSEEPLYRLQYADTIGAKLSKPAHSNFAVNGNLVIEGTIEKLEKLTTEYAYIQIMFIEENETVPTDGFQEHYVSITDGAFELETQLFHGEGEYRVSVSLPANDRADDYYYEAMNFTVFNVNSIVQREITYTPYGLDTELEITTPESGFTSGSESFTLKGKVNPDQFSVNELLFELRKDEEYSLHYASIENGEFSIEIPLWFGKGVHELLVNVPDGEYFQLGTAIYIDSSNELGVHSIQKDPLFDEYGFTFQSPVMGGDSAELTYRIAGSLDEHGIDADEVPNLYVSAAKGEDLSWSVIPVNDFQFDDEIYLRFGPGTYTVNVFIPDLKNSDVESISYRYLAQFNVESVGTKDKRDVLPSRGVQSDAPELIALANDLMKESMSDYEKAKSVYEYTARNISYDVNKFENIGNEWDDSALKTLNLKSGICVDYSYLAIALLRAAGMEARYIVGTTGIDSNSTNHAWVEVKVDKRWLIMDPTWGAGYVENDQFVPSYTEDYFDPAPEMFETHTRGSIVY</sequence>
<comment type="caution">
    <text evidence="3">The sequence shown here is derived from an EMBL/GenBank/DDBJ whole genome shotgun (WGS) entry which is preliminary data.</text>
</comment>
<keyword evidence="4" id="KW-1185">Reference proteome</keyword>